<name>A0A1H4KWQ5_9MICC</name>
<dbReference type="EMBL" id="FNSN01000003">
    <property type="protein sequence ID" value="SEB62528.1"/>
    <property type="molecule type" value="Genomic_DNA"/>
</dbReference>
<dbReference type="Proteomes" id="UP000182652">
    <property type="component" value="Unassembled WGS sequence"/>
</dbReference>
<keyword evidence="2" id="KW-1133">Transmembrane helix</keyword>
<feature type="region of interest" description="Disordered" evidence="1">
    <location>
        <begin position="168"/>
        <end position="197"/>
    </location>
</feature>
<keyword evidence="5" id="KW-1185">Reference proteome</keyword>
<evidence type="ECO:0000259" key="3">
    <source>
        <dbReference type="Pfam" id="PF13845"/>
    </source>
</evidence>
<accession>A0A1H4KWQ5</accession>
<reference evidence="4 5" key="1">
    <citation type="submission" date="2016-10" db="EMBL/GenBank/DDBJ databases">
        <authorList>
            <person name="de Groot N.N."/>
        </authorList>
    </citation>
    <scope>NUCLEOTIDE SEQUENCE [LARGE SCALE GENOMIC DNA]</scope>
    <source>
        <strain evidence="4 5">DSM 10495</strain>
    </source>
</reference>
<keyword evidence="2" id="KW-0812">Transmembrane</keyword>
<feature type="region of interest" description="Disordered" evidence="1">
    <location>
        <begin position="1"/>
        <end position="129"/>
    </location>
</feature>
<keyword evidence="2" id="KW-0472">Membrane</keyword>
<dbReference type="AlphaFoldDB" id="A0A1H4KWQ5"/>
<protein>
    <submittedName>
        <fullName evidence="4">Septum formation</fullName>
    </submittedName>
</protein>
<feature type="domain" description="Septum formation-related" evidence="3">
    <location>
        <begin position="200"/>
        <end position="294"/>
    </location>
</feature>
<gene>
    <name evidence="4" type="ORF">SAMN04489745_0815</name>
</gene>
<evidence type="ECO:0000313" key="4">
    <source>
        <dbReference type="EMBL" id="SEB62528.1"/>
    </source>
</evidence>
<dbReference type="RefSeq" id="WP_066216289.1">
    <property type="nucleotide sequence ID" value="NZ_FNSN01000003.1"/>
</dbReference>
<dbReference type="Pfam" id="PF13845">
    <property type="entry name" value="Septum_form"/>
    <property type="match status" value="1"/>
</dbReference>
<evidence type="ECO:0000313" key="5">
    <source>
        <dbReference type="Proteomes" id="UP000182652"/>
    </source>
</evidence>
<feature type="compositionally biased region" description="Low complexity" evidence="1">
    <location>
        <begin position="42"/>
        <end position="95"/>
    </location>
</feature>
<evidence type="ECO:0000256" key="1">
    <source>
        <dbReference type="SAM" id="MobiDB-lite"/>
    </source>
</evidence>
<proteinExistence type="predicted"/>
<feature type="compositionally biased region" description="Low complexity" evidence="1">
    <location>
        <begin position="23"/>
        <end position="32"/>
    </location>
</feature>
<organism evidence="4 5">
    <name type="scientific">Arthrobacter woluwensis</name>
    <dbReference type="NCBI Taxonomy" id="156980"/>
    <lineage>
        <taxon>Bacteria</taxon>
        <taxon>Bacillati</taxon>
        <taxon>Actinomycetota</taxon>
        <taxon>Actinomycetes</taxon>
        <taxon>Micrococcales</taxon>
        <taxon>Micrococcaceae</taxon>
        <taxon>Arthrobacter</taxon>
    </lineage>
</organism>
<sequence>MSEPTQGHDDGAGQPGVTPGPGQPSQAPGHPGQQPPLPPAGQPQSQPAQGFPQQPQPTQGYPQQPQQPQQPGYGAPGTPGSPGNPAGSPAPGQPSYDPRTNTYGGQQNGPVYGAPTGYPGGYPAQQPPAKKSNKGLVIGGAVVGGVVVILLVVWLVNLVVGGMTPKADPTAPPATSNGRTTPAPGQSGSAAPSDAETISALDAKKGQCFWGYPDNSNSRLVVVDCGENHSAQLVNVYYYQQDEAFPGVDTFKTKGRELCRTASLSSDVDSLNLRQRFAYPSQKSWDAGDRRVDCIVFSDDGNTLTKSLTK</sequence>
<feature type="compositionally biased region" description="Low complexity" evidence="1">
    <location>
        <begin position="109"/>
        <end position="129"/>
    </location>
</feature>
<evidence type="ECO:0000256" key="2">
    <source>
        <dbReference type="SAM" id="Phobius"/>
    </source>
</evidence>
<feature type="compositionally biased region" description="Polar residues" evidence="1">
    <location>
        <begin position="176"/>
        <end position="190"/>
    </location>
</feature>
<feature type="transmembrane region" description="Helical" evidence="2">
    <location>
        <begin position="135"/>
        <end position="156"/>
    </location>
</feature>
<feature type="compositionally biased region" description="Basic and acidic residues" evidence="1">
    <location>
        <begin position="1"/>
        <end position="11"/>
    </location>
</feature>
<dbReference type="InterPro" id="IPR026004">
    <property type="entry name" value="Septum_form"/>
</dbReference>
<dbReference type="STRING" id="156980.SAMN04489745_0815"/>